<dbReference type="AlphaFoldDB" id="A0A5J4W081"/>
<organism evidence="1 2">
    <name type="scientific">Streblomastix strix</name>
    <dbReference type="NCBI Taxonomy" id="222440"/>
    <lineage>
        <taxon>Eukaryota</taxon>
        <taxon>Metamonada</taxon>
        <taxon>Preaxostyla</taxon>
        <taxon>Oxymonadida</taxon>
        <taxon>Streblomastigidae</taxon>
        <taxon>Streblomastix</taxon>
    </lineage>
</organism>
<proteinExistence type="predicted"/>
<comment type="caution">
    <text evidence="1">The sequence shown here is derived from an EMBL/GenBank/DDBJ whole genome shotgun (WGS) entry which is preliminary data.</text>
</comment>
<evidence type="ECO:0000313" key="2">
    <source>
        <dbReference type="Proteomes" id="UP000324800"/>
    </source>
</evidence>
<gene>
    <name evidence="1" type="ORF">EZS28_016223</name>
</gene>
<dbReference type="Proteomes" id="UP000324800">
    <property type="component" value="Unassembled WGS sequence"/>
</dbReference>
<reference evidence="1 2" key="1">
    <citation type="submission" date="2019-03" db="EMBL/GenBank/DDBJ databases">
        <title>Single cell metagenomics reveals metabolic interactions within the superorganism composed of flagellate Streblomastix strix and complex community of Bacteroidetes bacteria on its surface.</title>
        <authorList>
            <person name="Treitli S.C."/>
            <person name="Kolisko M."/>
            <person name="Husnik F."/>
            <person name="Keeling P."/>
            <person name="Hampl V."/>
        </authorList>
    </citation>
    <scope>NUCLEOTIDE SEQUENCE [LARGE SCALE GENOMIC DNA]</scope>
    <source>
        <strain evidence="1">ST1C</strain>
    </source>
</reference>
<protein>
    <submittedName>
        <fullName evidence="1">Uncharacterized protein</fullName>
    </submittedName>
</protein>
<accession>A0A5J4W081</accession>
<dbReference type="EMBL" id="SNRW01004060">
    <property type="protein sequence ID" value="KAA6388248.1"/>
    <property type="molecule type" value="Genomic_DNA"/>
</dbReference>
<evidence type="ECO:0000313" key="1">
    <source>
        <dbReference type="EMBL" id="KAA6388248.1"/>
    </source>
</evidence>
<sequence length="75" mass="8885">MVHTLTNRQEQITYSWKDLSNSKSREGDDEKEVYATTRKNRGIPHGPRIKQGRKLLIEFLNNINMTRETKQLIKE</sequence>
<name>A0A5J4W081_9EUKA</name>